<dbReference type="Pfam" id="PF02467">
    <property type="entry name" value="Whib"/>
    <property type="match status" value="1"/>
</dbReference>
<dbReference type="OrthoDB" id="4298954at2"/>
<evidence type="ECO:0000259" key="1">
    <source>
        <dbReference type="PROSITE" id="PS51674"/>
    </source>
</evidence>
<comment type="caution">
    <text evidence="2">The sequence shown here is derived from an EMBL/GenBank/DDBJ whole genome shotgun (WGS) entry which is preliminary data.</text>
</comment>
<dbReference type="Proteomes" id="UP000450000">
    <property type="component" value="Unassembled WGS sequence"/>
</dbReference>
<evidence type="ECO:0000313" key="2">
    <source>
        <dbReference type="EMBL" id="MQS17214.1"/>
    </source>
</evidence>
<reference evidence="2 3" key="1">
    <citation type="submission" date="2019-09" db="EMBL/GenBank/DDBJ databases">
        <title>Genome Sequences of Streptomyces kaniharaensis ATCC 21070.</title>
        <authorList>
            <person name="Zhu W."/>
            <person name="De Crecy-Lagard V."/>
            <person name="Richards N.G."/>
        </authorList>
    </citation>
    <scope>NUCLEOTIDE SEQUENCE [LARGE SCALE GENOMIC DNA]</scope>
    <source>
        <strain evidence="2 3">SF-557</strain>
    </source>
</reference>
<dbReference type="EMBL" id="WBOF01000004">
    <property type="protein sequence ID" value="MQS17214.1"/>
    <property type="molecule type" value="Genomic_DNA"/>
</dbReference>
<dbReference type="InterPro" id="IPR034768">
    <property type="entry name" value="4FE4S_WBL"/>
</dbReference>
<dbReference type="RefSeq" id="WP_153469710.1">
    <property type="nucleotide sequence ID" value="NZ_WBOF01000004.1"/>
</dbReference>
<name>A0A6N7L4L4_9ACTN</name>
<organism evidence="2 3">
    <name type="scientific">Streptomyces kaniharaensis</name>
    <dbReference type="NCBI Taxonomy" id="212423"/>
    <lineage>
        <taxon>Bacteria</taxon>
        <taxon>Bacillati</taxon>
        <taxon>Actinomycetota</taxon>
        <taxon>Actinomycetes</taxon>
        <taxon>Kitasatosporales</taxon>
        <taxon>Streptomycetaceae</taxon>
        <taxon>Streptomyces</taxon>
    </lineage>
</organism>
<dbReference type="AlphaFoldDB" id="A0A6N7L4L4"/>
<sequence>MNSIMMAGQPAPAETRSAADGTDEAAIALYLAQADPIDVLAAGGYLAGRDGNLIARELRRPQLRKALEHSVCHTVAPDPDHFYQGDEEPDATWRRRRAATIRDHCSVCPVRAVCAELALRDDDPHGVRGGLSQQKLAVRLKTEHKRLASARAEDTRSALAQSDRIQAGADVQRIAQQYTGTSIPTTRRAENTAAILAAVQHRDNLRRTHRVAAGWTEAA</sequence>
<dbReference type="PROSITE" id="PS51674">
    <property type="entry name" value="4FE4S_WBL"/>
    <property type="match status" value="1"/>
</dbReference>
<evidence type="ECO:0000313" key="3">
    <source>
        <dbReference type="Proteomes" id="UP000450000"/>
    </source>
</evidence>
<accession>A0A6N7L4L4</accession>
<gene>
    <name evidence="2" type="ORF">F7Q99_34805</name>
</gene>
<protein>
    <recommendedName>
        <fullName evidence="1">4Fe-4S Wbl-type domain-containing protein</fullName>
    </recommendedName>
</protein>
<keyword evidence="3" id="KW-1185">Reference proteome</keyword>
<proteinExistence type="predicted"/>
<feature type="domain" description="4Fe-4S Wbl-type" evidence="1">
    <location>
        <begin position="71"/>
        <end position="138"/>
    </location>
</feature>